<evidence type="ECO:0000259" key="1">
    <source>
        <dbReference type="Pfam" id="PF01966"/>
    </source>
</evidence>
<dbReference type="OMA" id="ICYADKF"/>
<dbReference type="VEuPathDB" id="AmoebaDB:EHI_123230"/>
<reference evidence="2 3" key="1">
    <citation type="submission" date="2016-05" db="EMBL/GenBank/DDBJ databases">
        <title>First whole genome sequencing of Entamoeba histolytica HM1:IMSS-clone-6.</title>
        <authorList>
            <person name="Mukherjee Avik.K."/>
            <person name="Izumyama S."/>
            <person name="Nakada-Tsukui K."/>
            <person name="Nozaki T."/>
        </authorList>
    </citation>
    <scope>NUCLEOTIDE SEQUENCE [LARGE SCALE GENOMIC DNA]</scope>
    <source>
        <strain evidence="2 3">HM1:IMSS clone 6</strain>
    </source>
</reference>
<dbReference type="Gene3D" id="1.10.3210.10">
    <property type="entry name" value="Hypothetical protein af1432"/>
    <property type="match status" value="1"/>
</dbReference>
<dbReference type="AlphaFoldDB" id="A0A5K1U7X4"/>
<dbReference type="VEuPathDB" id="AmoebaDB:KM1_264480"/>
<dbReference type="CDD" id="cd00077">
    <property type="entry name" value="HDc"/>
    <property type="match status" value="1"/>
</dbReference>
<dbReference type="VEuPathDB" id="AmoebaDB:EHI5A_165660"/>
<accession>A0A5K1U7X4</accession>
<evidence type="ECO:0000313" key="3">
    <source>
        <dbReference type="Proteomes" id="UP000078387"/>
    </source>
</evidence>
<name>A0A5K1U7X4_ENTHI</name>
<dbReference type="InterPro" id="IPR003607">
    <property type="entry name" value="HD/PDEase_dom"/>
</dbReference>
<dbReference type="VEuPathDB" id="AmoebaDB:EHI7A_169750"/>
<sequence length="188" mass="21915">MIHSEWEAPIDPFKILEKYYKELPIAKHILIEHGKSIYGKCEQVNAKHPEYHINMEFIKEVAYLHDIGIFLVDSPQFGCNGKEPYIKHGILGADILRELGLEYHARVAERHTGSGIDPTQIVEQHLPLPTDRILLPKTIEEKLLCYADKFFSKSHLEDTLTQQMIREKLQKHGKDVIQRLDDLFKMFE</sequence>
<evidence type="ECO:0000313" key="2">
    <source>
        <dbReference type="EMBL" id="GAT98856.1"/>
    </source>
</evidence>
<protein>
    <recommendedName>
        <fullName evidence="1">HD domain-containing protein</fullName>
    </recommendedName>
</protein>
<dbReference type="EMBL" id="BDEQ01000001">
    <property type="protein sequence ID" value="GAT98856.1"/>
    <property type="molecule type" value="Genomic_DNA"/>
</dbReference>
<organism evidence="2 3">
    <name type="scientific">Entamoeba histolytica</name>
    <dbReference type="NCBI Taxonomy" id="5759"/>
    <lineage>
        <taxon>Eukaryota</taxon>
        <taxon>Amoebozoa</taxon>
        <taxon>Evosea</taxon>
        <taxon>Archamoebae</taxon>
        <taxon>Mastigamoebida</taxon>
        <taxon>Entamoebidae</taxon>
        <taxon>Entamoeba</taxon>
    </lineage>
</organism>
<comment type="caution">
    <text evidence="2">The sequence shown here is derived from an EMBL/GenBank/DDBJ whole genome shotgun (WGS) entry which is preliminary data.</text>
</comment>
<proteinExistence type="predicted"/>
<dbReference type="Proteomes" id="UP000078387">
    <property type="component" value="Unassembled WGS sequence"/>
</dbReference>
<gene>
    <name evidence="2" type="ORF">CL6EHI_123230</name>
</gene>
<dbReference type="Pfam" id="PF01966">
    <property type="entry name" value="HD"/>
    <property type="match status" value="1"/>
</dbReference>
<dbReference type="InterPro" id="IPR006674">
    <property type="entry name" value="HD_domain"/>
</dbReference>
<feature type="domain" description="HD" evidence="1">
    <location>
        <begin position="52"/>
        <end position="150"/>
    </location>
</feature>
<dbReference type="VEuPathDB" id="AmoebaDB:EHI8A_194260"/>
<dbReference type="SUPFAM" id="SSF109604">
    <property type="entry name" value="HD-domain/PDEase-like"/>
    <property type="match status" value="1"/>
</dbReference>